<protein>
    <recommendedName>
        <fullName evidence="3">SH3 domain-containing protein</fullName>
    </recommendedName>
</protein>
<feature type="domain" description="SH3" evidence="3">
    <location>
        <begin position="169"/>
        <end position="230"/>
    </location>
</feature>
<gene>
    <name evidence="4" type="ORF">LY90DRAFT_671250</name>
</gene>
<dbReference type="SMART" id="SM00326">
    <property type="entry name" value="SH3"/>
    <property type="match status" value="1"/>
</dbReference>
<dbReference type="PROSITE" id="PS50002">
    <property type="entry name" value="SH3"/>
    <property type="match status" value="1"/>
</dbReference>
<accession>A0A1Y2CJL3</accession>
<dbReference type="InterPro" id="IPR001452">
    <property type="entry name" value="SH3_domain"/>
</dbReference>
<evidence type="ECO:0000256" key="2">
    <source>
        <dbReference type="PROSITE-ProRule" id="PRU00192"/>
    </source>
</evidence>
<dbReference type="OrthoDB" id="5595608at2759"/>
<keyword evidence="5" id="KW-1185">Reference proteome</keyword>
<dbReference type="AlphaFoldDB" id="A0A1Y2CJL3"/>
<organism evidence="4 5">
    <name type="scientific">Neocallimastix californiae</name>
    <dbReference type="NCBI Taxonomy" id="1754190"/>
    <lineage>
        <taxon>Eukaryota</taxon>
        <taxon>Fungi</taxon>
        <taxon>Fungi incertae sedis</taxon>
        <taxon>Chytridiomycota</taxon>
        <taxon>Chytridiomycota incertae sedis</taxon>
        <taxon>Neocallimastigomycetes</taxon>
        <taxon>Neocallimastigales</taxon>
        <taxon>Neocallimastigaceae</taxon>
        <taxon>Neocallimastix</taxon>
    </lineage>
</organism>
<dbReference type="SUPFAM" id="SSF50044">
    <property type="entry name" value="SH3-domain"/>
    <property type="match status" value="1"/>
</dbReference>
<evidence type="ECO:0000313" key="4">
    <source>
        <dbReference type="EMBL" id="ORY47166.1"/>
    </source>
</evidence>
<name>A0A1Y2CJL3_9FUNG</name>
<keyword evidence="1 2" id="KW-0728">SH3 domain</keyword>
<dbReference type="EMBL" id="MCOG01000105">
    <property type="protein sequence ID" value="ORY47166.1"/>
    <property type="molecule type" value="Genomic_DNA"/>
</dbReference>
<evidence type="ECO:0000256" key="1">
    <source>
        <dbReference type="ARBA" id="ARBA00022443"/>
    </source>
</evidence>
<dbReference type="Gene3D" id="2.30.30.40">
    <property type="entry name" value="SH3 Domains"/>
    <property type="match status" value="1"/>
</dbReference>
<dbReference type="Proteomes" id="UP000193920">
    <property type="component" value="Unassembled WGS sequence"/>
</dbReference>
<dbReference type="InterPro" id="IPR036028">
    <property type="entry name" value="SH3-like_dom_sf"/>
</dbReference>
<evidence type="ECO:0000259" key="3">
    <source>
        <dbReference type="PROSITE" id="PS50002"/>
    </source>
</evidence>
<proteinExistence type="predicted"/>
<comment type="caution">
    <text evidence="4">The sequence shown here is derived from an EMBL/GenBank/DDBJ whole genome shotgun (WGS) entry which is preliminary data.</text>
</comment>
<evidence type="ECO:0000313" key="5">
    <source>
        <dbReference type="Proteomes" id="UP000193920"/>
    </source>
</evidence>
<sequence length="253" mass="29025">MSKCFKLENSKYCPQFNGHYVLKRGSIKNTADFDNTLKKYFENKDSYKKFLTDKFDCNSEQLPDFRYRNSFICNNYVVIPFTNNGNLCSDEISQDKNANKIPYCYLSCYSNEFDKKSYCEHRKDITDSCCNDGYVIPDPIYSNENSSSSNISTILFILTVISSLSVNSSDNNLFYVFHEYIPKINDEIQLNVGDIVKIKEIFDDGWAYGTNISTDCEGALPLACCTEYRTCISSMVSFSVPVRPINNKSNQIK</sequence>
<reference evidence="4 5" key="1">
    <citation type="submission" date="2016-08" db="EMBL/GenBank/DDBJ databases">
        <title>A Parts List for Fungal Cellulosomes Revealed by Comparative Genomics.</title>
        <authorList>
            <consortium name="DOE Joint Genome Institute"/>
            <person name="Haitjema C.H."/>
            <person name="Gilmore S.P."/>
            <person name="Henske J.K."/>
            <person name="Solomon K.V."/>
            <person name="De Groot R."/>
            <person name="Kuo A."/>
            <person name="Mondo S.J."/>
            <person name="Salamov A.A."/>
            <person name="Labutti K."/>
            <person name="Zhao Z."/>
            <person name="Chiniquy J."/>
            <person name="Barry K."/>
            <person name="Brewer H.M."/>
            <person name="Purvine S.O."/>
            <person name="Wright A.T."/>
            <person name="Boxma B."/>
            <person name="Van Alen T."/>
            <person name="Hackstein J.H."/>
            <person name="Baker S.E."/>
            <person name="Grigoriev I.V."/>
            <person name="O'Malley M.A."/>
        </authorList>
    </citation>
    <scope>NUCLEOTIDE SEQUENCE [LARGE SCALE GENOMIC DNA]</scope>
    <source>
        <strain evidence="4 5">G1</strain>
    </source>
</reference>